<evidence type="ECO:0000256" key="4">
    <source>
        <dbReference type="ARBA" id="ARBA00022989"/>
    </source>
</evidence>
<dbReference type="Pfam" id="PF03134">
    <property type="entry name" value="TB2_DP1_HVA22"/>
    <property type="match status" value="1"/>
</dbReference>
<feature type="transmembrane region" description="Helical" evidence="6">
    <location>
        <begin position="263"/>
        <end position="281"/>
    </location>
</feature>
<evidence type="ECO:0000256" key="6">
    <source>
        <dbReference type="SAM" id="Phobius"/>
    </source>
</evidence>
<dbReference type="EMBL" id="JH159163">
    <property type="protein sequence ID" value="EGZ07166.1"/>
    <property type="molecule type" value="Genomic_DNA"/>
</dbReference>
<evidence type="ECO:0000256" key="2">
    <source>
        <dbReference type="ARBA" id="ARBA00008573"/>
    </source>
</evidence>
<feature type="transmembrane region" description="Helical" evidence="6">
    <location>
        <begin position="440"/>
        <end position="463"/>
    </location>
</feature>
<evidence type="ECO:0000256" key="1">
    <source>
        <dbReference type="ARBA" id="ARBA00004141"/>
    </source>
</evidence>
<dbReference type="RefSeq" id="XP_009537930.1">
    <property type="nucleotide sequence ID" value="XM_009539635.1"/>
</dbReference>
<comment type="subcellular location">
    <subcellularLocation>
        <location evidence="1">Membrane</location>
        <topology evidence="1">Multi-pass membrane protein</topology>
    </subcellularLocation>
</comment>
<reference evidence="8 9" key="1">
    <citation type="journal article" date="2006" name="Science">
        <title>Phytophthora genome sequences uncover evolutionary origins and mechanisms of pathogenesis.</title>
        <authorList>
            <person name="Tyler B.M."/>
            <person name="Tripathy S."/>
            <person name="Zhang X."/>
            <person name="Dehal P."/>
            <person name="Jiang R.H."/>
            <person name="Aerts A."/>
            <person name="Arredondo F.D."/>
            <person name="Baxter L."/>
            <person name="Bensasson D."/>
            <person name="Beynon J.L."/>
            <person name="Chapman J."/>
            <person name="Damasceno C.M."/>
            <person name="Dorrance A.E."/>
            <person name="Dou D."/>
            <person name="Dickerman A.W."/>
            <person name="Dubchak I.L."/>
            <person name="Garbelotto M."/>
            <person name="Gijzen M."/>
            <person name="Gordon S.G."/>
            <person name="Govers F."/>
            <person name="Grunwald N.J."/>
            <person name="Huang W."/>
            <person name="Ivors K.L."/>
            <person name="Jones R.W."/>
            <person name="Kamoun S."/>
            <person name="Krampis K."/>
            <person name="Lamour K.H."/>
            <person name="Lee M.K."/>
            <person name="McDonald W.H."/>
            <person name="Medina M."/>
            <person name="Meijer H.J."/>
            <person name="Nordberg E.K."/>
            <person name="Maclean D.J."/>
            <person name="Ospina-Giraldo M.D."/>
            <person name="Morris P.F."/>
            <person name="Phuntumart V."/>
            <person name="Putnam N.H."/>
            <person name="Rash S."/>
            <person name="Rose J.K."/>
            <person name="Sakihama Y."/>
            <person name="Salamov A.A."/>
            <person name="Savidor A."/>
            <person name="Scheuring C.F."/>
            <person name="Smith B.M."/>
            <person name="Sobral B.W."/>
            <person name="Terry A."/>
            <person name="Torto-Alalibo T.A."/>
            <person name="Win J."/>
            <person name="Xu Z."/>
            <person name="Zhang H."/>
            <person name="Grigoriev I.V."/>
            <person name="Rokhsar D.S."/>
            <person name="Boore J.L."/>
        </authorList>
    </citation>
    <scope>NUCLEOTIDE SEQUENCE [LARGE SCALE GENOMIC DNA]</scope>
    <source>
        <strain evidence="8 9">P6497</strain>
    </source>
</reference>
<gene>
    <name evidence="8" type="ORF">PHYSODRAFT_341336</name>
</gene>
<dbReference type="AlphaFoldDB" id="G5ACU2"/>
<keyword evidence="9" id="KW-1185">Reference proteome</keyword>
<accession>G5ACU2</accession>
<proteinExistence type="inferred from homology"/>
<feature type="chain" id="PRO_5003473231" description="Transmembrane protein" evidence="7">
    <location>
        <begin position="28"/>
        <end position="551"/>
    </location>
</feature>
<protein>
    <recommendedName>
        <fullName evidence="10">Transmembrane protein</fullName>
    </recommendedName>
</protein>
<organism evidence="8 9">
    <name type="scientific">Phytophthora sojae (strain P6497)</name>
    <name type="common">Soybean stem and root rot agent</name>
    <name type="synonym">Phytophthora megasperma f. sp. glycines</name>
    <dbReference type="NCBI Taxonomy" id="1094619"/>
    <lineage>
        <taxon>Eukaryota</taxon>
        <taxon>Sar</taxon>
        <taxon>Stramenopiles</taxon>
        <taxon>Oomycota</taxon>
        <taxon>Peronosporomycetes</taxon>
        <taxon>Peronosporales</taxon>
        <taxon>Peronosporaceae</taxon>
        <taxon>Phytophthora</taxon>
    </lineage>
</organism>
<keyword evidence="7" id="KW-0732">Signal</keyword>
<dbReference type="InParanoid" id="G5ACU2"/>
<feature type="transmembrane region" description="Helical" evidence="6">
    <location>
        <begin position="484"/>
        <end position="502"/>
    </location>
</feature>
<keyword evidence="5 6" id="KW-0472">Membrane</keyword>
<keyword evidence="4 6" id="KW-1133">Transmembrane helix</keyword>
<feature type="transmembrane region" description="Helical" evidence="6">
    <location>
        <begin position="178"/>
        <end position="198"/>
    </location>
</feature>
<dbReference type="PANTHER" id="PTHR12300:SF161">
    <property type="entry name" value="RECEPTOR EXPRESSION-ENHANCING PROTEIN"/>
    <property type="match status" value="1"/>
</dbReference>
<feature type="transmembrane region" description="Helical" evidence="6">
    <location>
        <begin position="139"/>
        <end position="158"/>
    </location>
</feature>
<dbReference type="Proteomes" id="UP000002640">
    <property type="component" value="Unassembled WGS sequence"/>
</dbReference>
<feature type="transmembrane region" description="Helical" evidence="6">
    <location>
        <begin position="330"/>
        <end position="351"/>
    </location>
</feature>
<dbReference type="OMA" id="LSAKWRV"/>
<evidence type="ECO:0008006" key="10">
    <source>
        <dbReference type="Google" id="ProtNLM"/>
    </source>
</evidence>
<dbReference type="GeneID" id="20648067"/>
<dbReference type="STRING" id="1094619.G5ACU2"/>
<evidence type="ECO:0000256" key="5">
    <source>
        <dbReference type="ARBA" id="ARBA00023136"/>
    </source>
</evidence>
<feature type="transmembrane region" description="Helical" evidence="6">
    <location>
        <begin position="219"/>
        <end position="243"/>
    </location>
</feature>
<sequence>MLRGLLRRLLPPLAALSAAFLFVKLQAQQQEVATSPSLDSPVPVLTVRLAIPLQPIPPYLPSPNSSLIPRLIRAQQDALPSTSSLLAQYLPGDLLSSPFNASEVAAAFAQPTDWGAIGLALEAAVVATFQCLKLWATFLMLVAVPLLQGLAVVGEAALPHCLAASKVAADYVSRMDPLHQAILALSVLFLVVCVRQGYFHKARVQYVRTRRLLELRYRAFVASLSAKWRVVAILLPHVLFFALSYEALYWLPRPMTDVLSSEPLFGLLSVGYPLLHTIGVIRQKRLYPKHTKTTPPASRPEATSELIKKFEKISIPDYEWRAYEACLKYWVIWSVAACSIGMVTLFLPAFVTSFFTVPLHFCNIFLIWMHSPFTRGDIALYTMLSPLISPYANRIHEREAEVNADAEEKTNFLIRLLVSFRVVPERHVHLAKDLWSQGPALFGLIFMFTPGFVASRGCSLMGFGFPAYVTIGVLGEKRTRRYEWWLAYFSVAVTVDYLITAIGREIGWLPLFYHAKLLVMMWLQFPYFQGAERIFNACFSSVFIVPERKDD</sequence>
<dbReference type="KEGG" id="psoj:PHYSODRAFT_341336"/>
<dbReference type="InterPro" id="IPR004345">
    <property type="entry name" value="TB2_DP1_HVA22"/>
</dbReference>
<evidence type="ECO:0000256" key="3">
    <source>
        <dbReference type="ARBA" id="ARBA00022692"/>
    </source>
</evidence>
<keyword evidence="3 6" id="KW-0812">Transmembrane</keyword>
<evidence type="ECO:0000256" key="7">
    <source>
        <dbReference type="SAM" id="SignalP"/>
    </source>
</evidence>
<comment type="similarity">
    <text evidence="2">Belongs to the DP1 family.</text>
</comment>
<evidence type="ECO:0000313" key="8">
    <source>
        <dbReference type="EMBL" id="EGZ07166.1"/>
    </source>
</evidence>
<name>G5ACU2_PHYSP</name>
<evidence type="ECO:0000313" key="9">
    <source>
        <dbReference type="Proteomes" id="UP000002640"/>
    </source>
</evidence>
<dbReference type="PANTHER" id="PTHR12300">
    <property type="entry name" value="HVA22-LIKE PROTEINS"/>
    <property type="match status" value="1"/>
</dbReference>
<feature type="signal peptide" evidence="7">
    <location>
        <begin position="1"/>
        <end position="27"/>
    </location>
</feature>
<dbReference type="GO" id="GO:0016020">
    <property type="term" value="C:membrane"/>
    <property type="evidence" value="ECO:0007669"/>
    <property type="project" value="UniProtKB-SubCell"/>
</dbReference>